<feature type="compositionally biased region" description="Low complexity" evidence="1">
    <location>
        <begin position="109"/>
        <end position="124"/>
    </location>
</feature>
<gene>
    <name evidence="3" type="ORF">I6E12_04265</name>
</gene>
<keyword evidence="4" id="KW-1185">Reference proteome</keyword>
<protein>
    <recommendedName>
        <fullName evidence="2">DUF6291 domain-containing protein</fullName>
    </recommendedName>
</protein>
<organism evidence="3 4">
    <name type="scientific">Xylanibacter brevis</name>
    <dbReference type="NCBI Taxonomy" id="83231"/>
    <lineage>
        <taxon>Bacteria</taxon>
        <taxon>Pseudomonadati</taxon>
        <taxon>Bacteroidota</taxon>
        <taxon>Bacteroidia</taxon>
        <taxon>Bacteroidales</taxon>
        <taxon>Prevotellaceae</taxon>
        <taxon>Xylanibacter</taxon>
    </lineage>
</organism>
<dbReference type="RefSeq" id="WP_301637716.1">
    <property type="nucleotide sequence ID" value="NZ_JADYTN010000007.1"/>
</dbReference>
<evidence type="ECO:0000313" key="4">
    <source>
        <dbReference type="Proteomes" id="UP001200470"/>
    </source>
</evidence>
<evidence type="ECO:0000259" key="2">
    <source>
        <dbReference type="Pfam" id="PF19808"/>
    </source>
</evidence>
<dbReference type="InterPro" id="IPR046258">
    <property type="entry name" value="DUF6291"/>
</dbReference>
<dbReference type="EMBL" id="JADYTN010000007">
    <property type="protein sequence ID" value="MCF2563325.1"/>
    <property type="molecule type" value="Genomic_DNA"/>
</dbReference>
<feature type="domain" description="DUF6291" evidence="2">
    <location>
        <begin position="12"/>
        <end position="89"/>
    </location>
</feature>
<dbReference type="Pfam" id="PF19808">
    <property type="entry name" value="DUF6291"/>
    <property type="match status" value="1"/>
</dbReference>
<name>A0ABS9CDZ1_9BACT</name>
<evidence type="ECO:0000313" key="3">
    <source>
        <dbReference type="EMBL" id="MCF2563325.1"/>
    </source>
</evidence>
<dbReference type="Proteomes" id="UP001200470">
    <property type="component" value="Unassembled WGS sequence"/>
</dbReference>
<evidence type="ECO:0000256" key="1">
    <source>
        <dbReference type="SAM" id="MobiDB-lite"/>
    </source>
</evidence>
<comment type="caution">
    <text evidence="3">The sequence shown here is derived from an EMBL/GenBank/DDBJ whole genome shotgun (WGS) entry which is preliminary data.</text>
</comment>
<proteinExistence type="predicted"/>
<sequence>MAVEKDKKKMKSIILYLDNMAAINCLSDASPGRIFKSILEYANTGILPELEEEGIKALFMMFAAQIDRDTEAYITKCEKNAENARKRYEARALTNACDGKPPQANGCLSKSNTNSKNNSNSSDNRSNEQIVKGDSAPIVVEVETDYPFEKVWALYEKPVGDQVKLRSMWNALTEEDRKQCYEYICNYVQIRTQQYRKNFENFITLRTWINEPIRLEANETHIKDITTYEEKRDTTNAAIGVMQRLFAENQPISEE</sequence>
<reference evidence="3 4" key="1">
    <citation type="submission" date="2020-12" db="EMBL/GenBank/DDBJ databases">
        <title>Whole genome sequences of gut porcine anaerobes.</title>
        <authorList>
            <person name="Kubasova T."/>
            <person name="Jahodarova E."/>
            <person name="Rychlik I."/>
        </authorList>
    </citation>
    <scope>NUCLEOTIDE SEQUENCE [LARGE SCALE GENOMIC DNA]</scope>
    <source>
        <strain evidence="3 4">An925</strain>
    </source>
</reference>
<feature type="region of interest" description="Disordered" evidence="1">
    <location>
        <begin position="104"/>
        <end position="132"/>
    </location>
</feature>
<accession>A0ABS9CDZ1</accession>